<dbReference type="EMBL" id="QREI01000003">
    <property type="protein sequence ID" value="REE25017.1"/>
    <property type="molecule type" value="Genomic_DNA"/>
</dbReference>
<feature type="domain" description="PRTase associated wHTH" evidence="2">
    <location>
        <begin position="338"/>
        <end position="424"/>
    </location>
</feature>
<sequence>MTNKFKLDEQAIIKIGNLLPRLKHSVSPVHLIEWLENFDIDEFDSAIDLLSVFEYIPFKEFMLRLNDLLNEIFKTIPNNKDKIIIIPYGKLGKSGTLVTYPLKNTRAFKRRESVITLTNDYTKVVNPKSFRHIIFLDDFIGSGKTFVKEFSKEKSVRKWIHDNRIENIYILSTIIMIEGRDYVLSKFPHHNIKIHAEERNKIFHKTLSPLSLIGDINKTKDITQKHGDKIPVFNFPPYSASLGFDASESLVSYFHCTPNNTLPIIWGKTKDWKPLFPREAHLRMDEARQFKNDIAFYIGICNKLGIDLYTGRSIISKKQDKYVRERKHNNKLDHSVVALLFLKKEGYDNLIICHLLGITRTELIVIYNEAKKLNFINKRSELTISGINFLVELKKRTKPENFRKQTKHSLRVKNELYMPIQFNGTI</sequence>
<keyword evidence="4" id="KW-1185">Reference proteome</keyword>
<dbReference type="Proteomes" id="UP000256919">
    <property type="component" value="Unassembled WGS sequence"/>
</dbReference>
<name>A0A3D9N0A8_9FLAO</name>
<evidence type="ECO:0000313" key="3">
    <source>
        <dbReference type="EMBL" id="REE25017.1"/>
    </source>
</evidence>
<comment type="caution">
    <text evidence="3">The sequence shown here is derived from an EMBL/GenBank/DDBJ whole genome shotgun (WGS) entry which is preliminary data.</text>
</comment>
<dbReference type="RefSeq" id="WP_115809444.1">
    <property type="nucleotide sequence ID" value="NZ_QREI01000003.1"/>
</dbReference>
<protein>
    <submittedName>
        <fullName evidence="3">Uncharacterized protein</fullName>
    </submittedName>
</protein>
<dbReference type="Pfam" id="PF24409">
    <property type="entry name" value="wHTH-PRTase_assc"/>
    <property type="match status" value="1"/>
</dbReference>
<dbReference type="AlphaFoldDB" id="A0A3D9N0A8"/>
<evidence type="ECO:0000259" key="2">
    <source>
        <dbReference type="Pfam" id="PF24409"/>
    </source>
</evidence>
<accession>A0A3D9N0A8</accession>
<gene>
    <name evidence="3" type="ORF">DFQ09_103324</name>
</gene>
<proteinExistence type="predicted"/>
<organism evidence="3 4">
    <name type="scientific">Winogradskyella pacifica</name>
    <dbReference type="NCBI Taxonomy" id="664642"/>
    <lineage>
        <taxon>Bacteria</taxon>
        <taxon>Pseudomonadati</taxon>
        <taxon>Bacteroidota</taxon>
        <taxon>Flavobacteriia</taxon>
        <taxon>Flavobacteriales</taxon>
        <taxon>Flavobacteriaceae</taxon>
        <taxon>Winogradskyella</taxon>
    </lineage>
</organism>
<evidence type="ECO:0000259" key="1">
    <source>
        <dbReference type="Pfam" id="PF24390"/>
    </source>
</evidence>
<reference evidence="3 4" key="1">
    <citation type="submission" date="2018-07" db="EMBL/GenBank/DDBJ databases">
        <title>Genomic Encyclopedia of Type Strains, Phase III (KMG-III): the genomes of soil and plant-associated and newly described type strains.</title>
        <authorList>
            <person name="Whitman W."/>
        </authorList>
    </citation>
    <scope>NUCLEOTIDE SEQUENCE [LARGE SCALE GENOMIC DNA]</scope>
    <source>
        <strain evidence="3 4">CECT 7948</strain>
    </source>
</reference>
<dbReference type="InterPro" id="IPR056920">
    <property type="entry name" value="PRTase-CE"/>
</dbReference>
<dbReference type="OrthoDB" id="2084254at2"/>
<dbReference type="InterPro" id="IPR057055">
    <property type="entry name" value="wHTH-PRTase_assoc"/>
</dbReference>
<feature type="domain" description="PRTase-CE" evidence="1">
    <location>
        <begin position="33"/>
        <end position="278"/>
    </location>
</feature>
<dbReference type="Pfam" id="PF24390">
    <property type="entry name" value="PRTase-CE"/>
    <property type="match status" value="1"/>
</dbReference>
<evidence type="ECO:0000313" key="4">
    <source>
        <dbReference type="Proteomes" id="UP000256919"/>
    </source>
</evidence>